<dbReference type="Gene3D" id="1.10.260.40">
    <property type="entry name" value="lambda repressor-like DNA-binding domains"/>
    <property type="match status" value="1"/>
</dbReference>
<proteinExistence type="predicted"/>
<comment type="caution">
    <text evidence="1">The sequence shown here is derived from an EMBL/GenBank/DDBJ whole genome shotgun (WGS) entry which is preliminary data.</text>
</comment>
<dbReference type="Proteomes" id="UP000290759">
    <property type="component" value="Unassembled WGS sequence"/>
</dbReference>
<dbReference type="EMBL" id="QYBB01000044">
    <property type="protein sequence ID" value="RYC29670.1"/>
    <property type="molecule type" value="Genomic_DNA"/>
</dbReference>
<keyword evidence="2" id="KW-1185">Reference proteome</keyword>
<sequence>MEQADLARDAGVALGLVVRIEAVDGMAMMRKPDGVAIRSVLEAAGVDFIPENCGGAGVRLRKAGASE</sequence>
<dbReference type="OrthoDB" id="3782725at2"/>
<accession>A0A4Q2U0R3</accession>
<organism evidence="1 2">
    <name type="scientific">Lichenibacterium minor</name>
    <dbReference type="NCBI Taxonomy" id="2316528"/>
    <lineage>
        <taxon>Bacteria</taxon>
        <taxon>Pseudomonadati</taxon>
        <taxon>Pseudomonadota</taxon>
        <taxon>Alphaproteobacteria</taxon>
        <taxon>Hyphomicrobiales</taxon>
        <taxon>Lichenihabitantaceae</taxon>
        <taxon>Lichenibacterium</taxon>
    </lineage>
</organism>
<dbReference type="InterPro" id="IPR010982">
    <property type="entry name" value="Lambda_DNA-bd_dom_sf"/>
</dbReference>
<name>A0A4Q2U0R3_9HYPH</name>
<protein>
    <submittedName>
        <fullName evidence="1">Transcriptional regulator</fullName>
    </submittedName>
</protein>
<reference evidence="1 2" key="1">
    <citation type="submission" date="2018-12" db="EMBL/GenBank/DDBJ databases">
        <authorList>
            <person name="Grouzdev D.S."/>
            <person name="Krutkina M.S."/>
        </authorList>
    </citation>
    <scope>NUCLEOTIDE SEQUENCE [LARGE SCALE GENOMIC DNA]</scope>
    <source>
        <strain evidence="1 2">RmlP026</strain>
    </source>
</reference>
<gene>
    <name evidence="1" type="ORF">D3273_22915</name>
</gene>
<evidence type="ECO:0000313" key="2">
    <source>
        <dbReference type="Proteomes" id="UP000290759"/>
    </source>
</evidence>
<evidence type="ECO:0000313" key="1">
    <source>
        <dbReference type="EMBL" id="RYC29670.1"/>
    </source>
</evidence>
<reference evidence="1 2" key="2">
    <citation type="submission" date="2019-02" db="EMBL/GenBank/DDBJ databases">
        <title>'Lichenibacterium ramalinii' gen. nov. sp. nov., 'Lichenibacterium minor' gen. nov. sp. nov.</title>
        <authorList>
            <person name="Pankratov T."/>
        </authorList>
    </citation>
    <scope>NUCLEOTIDE SEQUENCE [LARGE SCALE GENOMIC DNA]</scope>
    <source>
        <strain evidence="1 2">RmlP026</strain>
    </source>
</reference>
<dbReference type="AlphaFoldDB" id="A0A4Q2U0R3"/>
<dbReference type="GO" id="GO:0003677">
    <property type="term" value="F:DNA binding"/>
    <property type="evidence" value="ECO:0007669"/>
    <property type="project" value="InterPro"/>
</dbReference>